<comment type="caution">
    <text evidence="2">The sequence shown here is derived from an EMBL/GenBank/DDBJ whole genome shotgun (WGS) entry which is preliminary data.</text>
</comment>
<evidence type="ECO:0000313" key="3">
    <source>
        <dbReference type="Proteomes" id="UP001501266"/>
    </source>
</evidence>
<sequence length="111" mass="12428">MTIRPCEWDVLHPLDGRPPAVIRLLVMGPNREPYYRAVSPEPDRSQRRLIGYWGSLEHAHDGVLALYEHLSQRSLAGGDMPPSRPLVPQKPAPGAPEQRRAARPAKHSTRA</sequence>
<evidence type="ECO:0000313" key="2">
    <source>
        <dbReference type="EMBL" id="GAA1420506.1"/>
    </source>
</evidence>
<protein>
    <submittedName>
        <fullName evidence="2">Uncharacterized protein</fullName>
    </submittedName>
</protein>
<proteinExistence type="predicted"/>
<reference evidence="2 3" key="1">
    <citation type="journal article" date="2019" name="Int. J. Syst. Evol. Microbiol.">
        <title>The Global Catalogue of Microorganisms (GCM) 10K type strain sequencing project: providing services to taxonomists for standard genome sequencing and annotation.</title>
        <authorList>
            <consortium name="The Broad Institute Genomics Platform"/>
            <consortium name="The Broad Institute Genome Sequencing Center for Infectious Disease"/>
            <person name="Wu L."/>
            <person name="Ma J."/>
        </authorList>
    </citation>
    <scope>NUCLEOTIDE SEQUENCE [LARGE SCALE GENOMIC DNA]</scope>
    <source>
        <strain evidence="2 3">JCM 12398</strain>
    </source>
</reference>
<gene>
    <name evidence="2" type="ORF">GCM10009640_09930</name>
</gene>
<dbReference type="EMBL" id="BAAAKK010000002">
    <property type="protein sequence ID" value="GAA1420506.1"/>
    <property type="molecule type" value="Genomic_DNA"/>
</dbReference>
<organism evidence="2 3">
    <name type="scientific">Agrococcus citreus</name>
    <dbReference type="NCBI Taxonomy" id="84643"/>
    <lineage>
        <taxon>Bacteria</taxon>
        <taxon>Bacillati</taxon>
        <taxon>Actinomycetota</taxon>
        <taxon>Actinomycetes</taxon>
        <taxon>Micrococcales</taxon>
        <taxon>Microbacteriaceae</taxon>
        <taxon>Agrococcus</taxon>
    </lineage>
</organism>
<feature type="compositionally biased region" description="Pro residues" evidence="1">
    <location>
        <begin position="82"/>
        <end position="94"/>
    </location>
</feature>
<feature type="compositionally biased region" description="Basic residues" evidence="1">
    <location>
        <begin position="101"/>
        <end position="111"/>
    </location>
</feature>
<evidence type="ECO:0000256" key="1">
    <source>
        <dbReference type="SAM" id="MobiDB-lite"/>
    </source>
</evidence>
<dbReference type="Proteomes" id="UP001501266">
    <property type="component" value="Unassembled WGS sequence"/>
</dbReference>
<keyword evidence="3" id="KW-1185">Reference proteome</keyword>
<name>A0ABN1YR01_9MICO</name>
<feature type="region of interest" description="Disordered" evidence="1">
    <location>
        <begin position="74"/>
        <end position="111"/>
    </location>
</feature>
<accession>A0ABN1YR01</accession>